<sequence>MKESQPIPAIAQLELNPGYQREREKNKPLFFLFLSLKIFAEEEFPRIPSSGFSEASTPVISPEITPLPSPRSVSDEFLPKTVSVMVAAADAASTSNFLPPPANNTIEEELAQLRRRLEEKEAEVANLTARMVGVNNQAQQVAGQAQQVVGQTQQPMGAPLPSFLGSIPQMPPPPMMPIP</sequence>
<organism evidence="3 4">
    <name type="scientific">Castanea mollissima</name>
    <name type="common">Chinese chestnut</name>
    <dbReference type="NCBI Taxonomy" id="60419"/>
    <lineage>
        <taxon>Eukaryota</taxon>
        <taxon>Viridiplantae</taxon>
        <taxon>Streptophyta</taxon>
        <taxon>Embryophyta</taxon>
        <taxon>Tracheophyta</taxon>
        <taxon>Spermatophyta</taxon>
        <taxon>Magnoliopsida</taxon>
        <taxon>eudicotyledons</taxon>
        <taxon>Gunneridae</taxon>
        <taxon>Pentapetalae</taxon>
        <taxon>rosids</taxon>
        <taxon>fabids</taxon>
        <taxon>Fagales</taxon>
        <taxon>Fagaceae</taxon>
        <taxon>Castanea</taxon>
    </lineage>
</organism>
<name>A0A8J4QNF0_9ROSI</name>
<dbReference type="Proteomes" id="UP000737018">
    <property type="component" value="Unassembled WGS sequence"/>
</dbReference>
<dbReference type="AlphaFoldDB" id="A0A8J4QNF0"/>
<comment type="caution">
    <text evidence="3">The sequence shown here is derived from an EMBL/GenBank/DDBJ whole genome shotgun (WGS) entry which is preliminary data.</text>
</comment>
<accession>A0A8J4QNF0</accession>
<feature type="region of interest" description="Disordered" evidence="2">
    <location>
        <begin position="150"/>
        <end position="179"/>
    </location>
</feature>
<dbReference type="EMBL" id="JRKL02005651">
    <property type="protein sequence ID" value="KAF3950139.1"/>
    <property type="molecule type" value="Genomic_DNA"/>
</dbReference>
<feature type="compositionally biased region" description="Pro residues" evidence="2">
    <location>
        <begin position="169"/>
        <end position="179"/>
    </location>
</feature>
<feature type="coiled-coil region" evidence="1">
    <location>
        <begin position="103"/>
        <end position="137"/>
    </location>
</feature>
<gene>
    <name evidence="3" type="ORF">CMV_024068</name>
</gene>
<protein>
    <submittedName>
        <fullName evidence="3">Uncharacterized protein</fullName>
    </submittedName>
</protein>
<proteinExistence type="predicted"/>
<evidence type="ECO:0000313" key="4">
    <source>
        <dbReference type="Proteomes" id="UP000737018"/>
    </source>
</evidence>
<keyword evidence="1" id="KW-0175">Coiled coil</keyword>
<evidence type="ECO:0000256" key="1">
    <source>
        <dbReference type="SAM" id="Coils"/>
    </source>
</evidence>
<evidence type="ECO:0000313" key="3">
    <source>
        <dbReference type="EMBL" id="KAF3950139.1"/>
    </source>
</evidence>
<reference evidence="3" key="1">
    <citation type="submission" date="2020-03" db="EMBL/GenBank/DDBJ databases">
        <title>Castanea mollissima Vanexum genome sequencing.</title>
        <authorList>
            <person name="Staton M."/>
        </authorList>
    </citation>
    <scope>NUCLEOTIDE SEQUENCE</scope>
    <source>
        <tissue evidence="3">Leaf</tissue>
    </source>
</reference>
<evidence type="ECO:0000256" key="2">
    <source>
        <dbReference type="SAM" id="MobiDB-lite"/>
    </source>
</evidence>
<keyword evidence="4" id="KW-1185">Reference proteome</keyword>